<dbReference type="SMART" id="SM01012">
    <property type="entry name" value="ANTAR"/>
    <property type="match status" value="1"/>
</dbReference>
<evidence type="ECO:0000256" key="5">
    <source>
        <dbReference type="SAM" id="MobiDB-lite"/>
    </source>
</evidence>
<evidence type="ECO:0000256" key="4">
    <source>
        <dbReference type="ARBA" id="ARBA00023163"/>
    </source>
</evidence>
<feature type="compositionally biased region" description="Low complexity" evidence="5">
    <location>
        <begin position="234"/>
        <end position="243"/>
    </location>
</feature>
<dbReference type="Proteomes" id="UP000589036">
    <property type="component" value="Unassembled WGS sequence"/>
</dbReference>
<sequence>MSEVRPEELARVFADITRDLLAQGSLQHVLDEIVRLAVRTIDGCEEAGVLLVDRRRRRFETPATTGELVRASDEAQFESDEGPCLDAARHERSFLVVDMARETRWPRYRPRAVELGIAAMMGFELFPHERVFGALDLYSRRAHAFDEHSREVGWVFASHAAVAIAAVQRGETLRAGYETRQEIGAAVGILMERHGLTGEQAFDVLRRASMEFNTKLHEVAARSRGPGRRPPAVGPVVVGIPDP</sequence>
<feature type="domain" description="ANTAR" evidence="6">
    <location>
        <begin position="163"/>
        <end position="224"/>
    </location>
</feature>
<dbReference type="RefSeq" id="WP_218882402.1">
    <property type="nucleotide sequence ID" value="NZ_BAAAYY010000041.1"/>
</dbReference>
<dbReference type="PROSITE" id="PS50921">
    <property type="entry name" value="ANTAR"/>
    <property type="match status" value="1"/>
</dbReference>
<dbReference type="GO" id="GO:0003723">
    <property type="term" value="F:RNA binding"/>
    <property type="evidence" value="ECO:0007669"/>
    <property type="project" value="InterPro"/>
</dbReference>
<organism evidence="7 8">
    <name type="scientific">Spinactinospora alkalitolerans</name>
    <dbReference type="NCBI Taxonomy" id="687207"/>
    <lineage>
        <taxon>Bacteria</taxon>
        <taxon>Bacillati</taxon>
        <taxon>Actinomycetota</taxon>
        <taxon>Actinomycetes</taxon>
        <taxon>Streptosporangiales</taxon>
        <taxon>Nocardiopsidaceae</taxon>
        <taxon>Spinactinospora</taxon>
    </lineage>
</organism>
<dbReference type="SUPFAM" id="SSF52172">
    <property type="entry name" value="CheY-like"/>
    <property type="match status" value="1"/>
</dbReference>
<dbReference type="InterPro" id="IPR005561">
    <property type="entry name" value="ANTAR"/>
</dbReference>
<dbReference type="InterPro" id="IPR036388">
    <property type="entry name" value="WH-like_DNA-bd_sf"/>
</dbReference>
<evidence type="ECO:0000313" key="7">
    <source>
        <dbReference type="EMBL" id="NYE47067.1"/>
    </source>
</evidence>
<dbReference type="SUPFAM" id="SSF55781">
    <property type="entry name" value="GAF domain-like"/>
    <property type="match status" value="1"/>
</dbReference>
<dbReference type="Pfam" id="PF13185">
    <property type="entry name" value="GAF_2"/>
    <property type="match status" value="1"/>
</dbReference>
<dbReference type="InterPro" id="IPR012074">
    <property type="entry name" value="GAF_ANTAR"/>
</dbReference>
<dbReference type="AlphaFoldDB" id="A0A852TUT7"/>
<dbReference type="EMBL" id="JACCCC010000001">
    <property type="protein sequence ID" value="NYE47067.1"/>
    <property type="molecule type" value="Genomic_DNA"/>
</dbReference>
<reference evidence="7 8" key="1">
    <citation type="submission" date="2020-07" db="EMBL/GenBank/DDBJ databases">
        <title>Sequencing the genomes of 1000 actinobacteria strains.</title>
        <authorList>
            <person name="Klenk H.-P."/>
        </authorList>
    </citation>
    <scope>NUCLEOTIDE SEQUENCE [LARGE SCALE GENOMIC DNA]</scope>
    <source>
        <strain evidence="7 8">CXB654</strain>
    </source>
</reference>
<evidence type="ECO:0000259" key="6">
    <source>
        <dbReference type="PROSITE" id="PS50921"/>
    </source>
</evidence>
<dbReference type="InterPro" id="IPR003018">
    <property type="entry name" value="GAF"/>
</dbReference>
<evidence type="ECO:0000256" key="1">
    <source>
        <dbReference type="ARBA" id="ARBA00022679"/>
    </source>
</evidence>
<keyword evidence="4" id="KW-0804">Transcription</keyword>
<dbReference type="InterPro" id="IPR011006">
    <property type="entry name" value="CheY-like_superfamily"/>
</dbReference>
<protein>
    <submittedName>
        <fullName evidence="7">Transcriptional regulator with GAF, ATPase, and Fis domain</fullName>
    </submittedName>
</protein>
<keyword evidence="3" id="KW-0805">Transcription regulation</keyword>
<dbReference type="Pfam" id="PF03861">
    <property type="entry name" value="ANTAR"/>
    <property type="match status" value="1"/>
</dbReference>
<keyword evidence="1" id="KW-0808">Transferase</keyword>
<proteinExistence type="predicted"/>
<dbReference type="PIRSF" id="PIRSF036625">
    <property type="entry name" value="GAF_ANTAR"/>
    <property type="match status" value="1"/>
</dbReference>
<name>A0A852TUT7_9ACTN</name>
<keyword evidence="2" id="KW-0418">Kinase</keyword>
<dbReference type="Gene3D" id="3.30.450.40">
    <property type="match status" value="1"/>
</dbReference>
<keyword evidence="8" id="KW-1185">Reference proteome</keyword>
<dbReference type="GO" id="GO:0016301">
    <property type="term" value="F:kinase activity"/>
    <property type="evidence" value="ECO:0007669"/>
    <property type="project" value="UniProtKB-KW"/>
</dbReference>
<gene>
    <name evidence="7" type="ORF">HDA32_002187</name>
</gene>
<dbReference type="InterPro" id="IPR029016">
    <property type="entry name" value="GAF-like_dom_sf"/>
</dbReference>
<dbReference type="SMART" id="SM00065">
    <property type="entry name" value="GAF"/>
    <property type="match status" value="1"/>
</dbReference>
<evidence type="ECO:0000256" key="3">
    <source>
        <dbReference type="ARBA" id="ARBA00023015"/>
    </source>
</evidence>
<feature type="region of interest" description="Disordered" evidence="5">
    <location>
        <begin position="222"/>
        <end position="243"/>
    </location>
</feature>
<accession>A0A852TUT7</accession>
<evidence type="ECO:0000256" key="2">
    <source>
        <dbReference type="ARBA" id="ARBA00022777"/>
    </source>
</evidence>
<evidence type="ECO:0000313" key="8">
    <source>
        <dbReference type="Proteomes" id="UP000589036"/>
    </source>
</evidence>
<comment type="caution">
    <text evidence="7">The sequence shown here is derived from an EMBL/GenBank/DDBJ whole genome shotgun (WGS) entry which is preliminary data.</text>
</comment>
<dbReference type="Gene3D" id="1.10.10.10">
    <property type="entry name" value="Winged helix-like DNA-binding domain superfamily/Winged helix DNA-binding domain"/>
    <property type="match status" value="1"/>
</dbReference>